<protein>
    <recommendedName>
        <fullName evidence="2">histidine kinase</fullName>
        <ecNumber evidence="2">2.7.13.3</ecNumber>
    </recommendedName>
</protein>
<dbReference type="Pfam" id="PF00989">
    <property type="entry name" value="PAS"/>
    <property type="match status" value="1"/>
</dbReference>
<dbReference type="PANTHER" id="PTHR45453">
    <property type="entry name" value="PHOSPHATE REGULON SENSOR PROTEIN PHOR"/>
    <property type="match status" value="1"/>
</dbReference>
<dbReference type="STRING" id="690879.TSACC_2513"/>
<keyword evidence="3" id="KW-0597">Phosphoprotein</keyword>
<dbReference type="InterPro" id="IPR036890">
    <property type="entry name" value="HATPase_C_sf"/>
</dbReference>
<evidence type="ECO:0000313" key="9">
    <source>
        <dbReference type="EMBL" id="GAT32116.1"/>
    </source>
</evidence>
<accession>A0A146G5V3</accession>
<dbReference type="PROSITE" id="PS50109">
    <property type="entry name" value="HIS_KIN"/>
    <property type="match status" value="1"/>
</dbReference>
<feature type="domain" description="Histidine kinase" evidence="8">
    <location>
        <begin position="199"/>
        <end position="418"/>
    </location>
</feature>
<keyword evidence="5" id="KW-0418">Kinase</keyword>
<evidence type="ECO:0000256" key="7">
    <source>
        <dbReference type="ARBA" id="ARBA00023136"/>
    </source>
</evidence>
<evidence type="ECO:0000256" key="4">
    <source>
        <dbReference type="ARBA" id="ARBA00022679"/>
    </source>
</evidence>
<sequence>MIWAIVGGAVGILLASYVYYQIIAPFNEVRESLKRLAAYDFRPVLLRSRLGVFREIAANVRRISELLQQLDRQVADEGFSLRAILSSMVEGVLIVDRSLRVRLCNDPLQRMFDLRQSPVNRSVMEVFRSHQLQNAIEQTLTSGQSRQISITFGGTTHFDIHVGGLSPRGQGRPPGAVIVFHDVTKVRNLESVRREFVANVSHEFRTPLAIINGYIETLLDGALDDRPMAEKSLKVMYKNGQRLTLLIEDLMTISKMEHRSAMLEFRPLDLREVFRKILHRLQSAVAERNAQVTIDCPEEVSYLEGDARHLDQVFANLLENALRYGTANQVLVAISVIRDADDVVISFQDNGPGIPLEDQPHIFERFYRVHKDRSRVAGGTGLGLSIVKHVIQAHGGAVSVESVPGQGATFKVRLPVAQAATETHPTP</sequence>
<dbReference type="AlphaFoldDB" id="A0A146G5V3"/>
<dbReference type="FunFam" id="1.10.287.130:FF:000001">
    <property type="entry name" value="Two-component sensor histidine kinase"/>
    <property type="match status" value="1"/>
</dbReference>
<evidence type="ECO:0000256" key="3">
    <source>
        <dbReference type="ARBA" id="ARBA00022553"/>
    </source>
</evidence>
<dbReference type="RefSeq" id="WP_075077966.1">
    <property type="nucleotide sequence ID" value="NZ_BDCO01000002.1"/>
</dbReference>
<evidence type="ECO:0000256" key="1">
    <source>
        <dbReference type="ARBA" id="ARBA00000085"/>
    </source>
</evidence>
<dbReference type="GO" id="GO:0016036">
    <property type="term" value="P:cellular response to phosphate starvation"/>
    <property type="evidence" value="ECO:0007669"/>
    <property type="project" value="TreeGrafter"/>
</dbReference>
<dbReference type="Pfam" id="PF02518">
    <property type="entry name" value="HATPase_c"/>
    <property type="match status" value="1"/>
</dbReference>
<keyword evidence="4" id="KW-0808">Transferase</keyword>
<dbReference type="SUPFAM" id="SSF55785">
    <property type="entry name" value="PYP-like sensor domain (PAS domain)"/>
    <property type="match status" value="1"/>
</dbReference>
<dbReference type="InterPro" id="IPR004358">
    <property type="entry name" value="Sig_transdc_His_kin-like_C"/>
</dbReference>
<dbReference type="SUPFAM" id="SSF47384">
    <property type="entry name" value="Homodimeric domain of signal transducing histidine kinase"/>
    <property type="match status" value="1"/>
</dbReference>
<dbReference type="FunCoup" id="A0A146G5V3">
    <property type="interactions" value="561"/>
</dbReference>
<dbReference type="InterPro" id="IPR050351">
    <property type="entry name" value="BphY/WalK/GraS-like"/>
</dbReference>
<comment type="catalytic activity">
    <reaction evidence="1">
        <text>ATP + protein L-histidine = ADP + protein N-phospho-L-histidine.</text>
        <dbReference type="EC" id="2.7.13.3"/>
    </reaction>
</comment>
<comment type="caution">
    <text evidence="9">The sequence shown here is derived from an EMBL/GenBank/DDBJ whole genome shotgun (WGS) entry which is preliminary data.</text>
</comment>
<keyword evidence="10" id="KW-1185">Reference proteome</keyword>
<keyword evidence="7" id="KW-0472">Membrane</keyword>
<dbReference type="CDD" id="cd00082">
    <property type="entry name" value="HisKA"/>
    <property type="match status" value="1"/>
</dbReference>
<dbReference type="SMART" id="SM00388">
    <property type="entry name" value="HisKA"/>
    <property type="match status" value="1"/>
</dbReference>
<evidence type="ECO:0000256" key="6">
    <source>
        <dbReference type="ARBA" id="ARBA00023012"/>
    </source>
</evidence>
<dbReference type="Gene3D" id="3.30.450.20">
    <property type="entry name" value="PAS domain"/>
    <property type="match status" value="1"/>
</dbReference>
<evidence type="ECO:0000256" key="2">
    <source>
        <dbReference type="ARBA" id="ARBA00012438"/>
    </source>
</evidence>
<dbReference type="PANTHER" id="PTHR45453:SF1">
    <property type="entry name" value="PHOSPHATE REGULON SENSOR PROTEIN PHOR"/>
    <property type="match status" value="1"/>
</dbReference>
<dbReference type="SUPFAM" id="SSF55874">
    <property type="entry name" value="ATPase domain of HSP90 chaperone/DNA topoisomerase II/histidine kinase"/>
    <property type="match status" value="1"/>
</dbReference>
<dbReference type="InterPro" id="IPR003661">
    <property type="entry name" value="HisK_dim/P_dom"/>
</dbReference>
<keyword evidence="6" id="KW-0902">Two-component regulatory system</keyword>
<evidence type="ECO:0000259" key="8">
    <source>
        <dbReference type="PROSITE" id="PS50109"/>
    </source>
</evidence>
<dbReference type="InterPro" id="IPR005467">
    <property type="entry name" value="His_kinase_dom"/>
</dbReference>
<dbReference type="InterPro" id="IPR013767">
    <property type="entry name" value="PAS_fold"/>
</dbReference>
<dbReference type="GO" id="GO:0006355">
    <property type="term" value="P:regulation of DNA-templated transcription"/>
    <property type="evidence" value="ECO:0007669"/>
    <property type="project" value="InterPro"/>
</dbReference>
<dbReference type="InterPro" id="IPR035965">
    <property type="entry name" value="PAS-like_dom_sf"/>
</dbReference>
<dbReference type="OrthoDB" id="9813151at2"/>
<dbReference type="Proteomes" id="UP000076023">
    <property type="component" value="Unassembled WGS sequence"/>
</dbReference>
<dbReference type="Pfam" id="PF00512">
    <property type="entry name" value="HisKA"/>
    <property type="match status" value="1"/>
</dbReference>
<dbReference type="GO" id="GO:0005886">
    <property type="term" value="C:plasma membrane"/>
    <property type="evidence" value="ECO:0007669"/>
    <property type="project" value="TreeGrafter"/>
</dbReference>
<name>A0A146G5V3_TERSA</name>
<dbReference type="PRINTS" id="PR00344">
    <property type="entry name" value="BCTRLSENSOR"/>
</dbReference>
<dbReference type="Gene3D" id="1.10.287.130">
    <property type="match status" value="1"/>
</dbReference>
<dbReference type="InterPro" id="IPR000014">
    <property type="entry name" value="PAS"/>
</dbReference>
<dbReference type="GO" id="GO:0000155">
    <property type="term" value="F:phosphorelay sensor kinase activity"/>
    <property type="evidence" value="ECO:0007669"/>
    <property type="project" value="InterPro"/>
</dbReference>
<evidence type="ECO:0000256" key="5">
    <source>
        <dbReference type="ARBA" id="ARBA00022777"/>
    </source>
</evidence>
<dbReference type="InterPro" id="IPR003594">
    <property type="entry name" value="HATPase_dom"/>
</dbReference>
<proteinExistence type="predicted"/>
<evidence type="ECO:0000313" key="10">
    <source>
        <dbReference type="Proteomes" id="UP000076023"/>
    </source>
</evidence>
<gene>
    <name evidence="9" type="ORF">TSACC_2513</name>
</gene>
<dbReference type="GO" id="GO:0004721">
    <property type="term" value="F:phosphoprotein phosphatase activity"/>
    <property type="evidence" value="ECO:0007669"/>
    <property type="project" value="TreeGrafter"/>
</dbReference>
<dbReference type="CDD" id="cd00075">
    <property type="entry name" value="HATPase"/>
    <property type="match status" value="1"/>
</dbReference>
<dbReference type="EC" id="2.7.13.3" evidence="2"/>
<dbReference type="FunFam" id="3.30.565.10:FF:000006">
    <property type="entry name" value="Sensor histidine kinase WalK"/>
    <property type="match status" value="1"/>
</dbReference>
<dbReference type="InterPro" id="IPR036097">
    <property type="entry name" value="HisK_dim/P_sf"/>
</dbReference>
<dbReference type="Gene3D" id="3.30.565.10">
    <property type="entry name" value="Histidine kinase-like ATPase, C-terminal domain"/>
    <property type="match status" value="1"/>
</dbReference>
<organism evidence="9 10">
    <name type="scientific">Terrimicrobium sacchariphilum</name>
    <dbReference type="NCBI Taxonomy" id="690879"/>
    <lineage>
        <taxon>Bacteria</taxon>
        <taxon>Pseudomonadati</taxon>
        <taxon>Verrucomicrobiota</taxon>
        <taxon>Terrimicrobiia</taxon>
        <taxon>Terrimicrobiales</taxon>
        <taxon>Terrimicrobiaceae</taxon>
        <taxon>Terrimicrobium</taxon>
    </lineage>
</organism>
<dbReference type="EMBL" id="BDCO01000002">
    <property type="protein sequence ID" value="GAT32116.1"/>
    <property type="molecule type" value="Genomic_DNA"/>
</dbReference>
<reference evidence="10" key="1">
    <citation type="journal article" date="2017" name="Genome Announc.">
        <title>Draft Genome Sequence of Terrimicrobium sacchariphilum NM-5T, a Facultative Anaerobic Soil Bacterium of the Class Spartobacteria.</title>
        <authorList>
            <person name="Qiu Y.L."/>
            <person name="Tourlousse D.M."/>
            <person name="Matsuura N."/>
            <person name="Ohashi A."/>
            <person name="Sekiguchi Y."/>
        </authorList>
    </citation>
    <scope>NUCLEOTIDE SEQUENCE [LARGE SCALE GENOMIC DNA]</scope>
    <source>
        <strain evidence="10">NM-5</strain>
    </source>
</reference>
<dbReference type="InParanoid" id="A0A146G5V3"/>
<dbReference type="SMART" id="SM00387">
    <property type="entry name" value="HATPase_c"/>
    <property type="match status" value="1"/>
</dbReference>
<dbReference type="CDD" id="cd00130">
    <property type="entry name" value="PAS"/>
    <property type="match status" value="1"/>
</dbReference>